<dbReference type="PANTHER" id="PTHR30238">
    <property type="entry name" value="MEMBRANE BOUND PREDICTED REDOX MODULATOR"/>
    <property type="match status" value="1"/>
</dbReference>
<organism evidence="8 9">
    <name type="scientific">Corynebacterium pyruviciproducens</name>
    <dbReference type="NCBI Taxonomy" id="598660"/>
    <lineage>
        <taxon>Bacteria</taxon>
        <taxon>Bacillati</taxon>
        <taxon>Actinomycetota</taxon>
        <taxon>Actinomycetes</taxon>
        <taxon>Mycobacteriales</taxon>
        <taxon>Corynebacteriaceae</taxon>
        <taxon>Corynebacterium</taxon>
    </lineage>
</organism>
<sequence>MEVHLVTWIITIVVLLGFIAFDFYSHVKSPHEPTMKEAGGWMAFYMSLAGLFTIFLWFNWTHEHALEFFNGYITELSLSIDNLFIFALIIGSFKIPRAYQQKVLLIGIALALAMRLIFILLGAAAINAWSWVFYIFGAFLLYTAIKLVVDEVKGDDDTDIDDMFVVKTARKVIPVSSKFHGDHLFTVENGKKMVTPLMLALVSIGFIDLMFAFDSIPAVFGLTQEPYIVFAANAFALMGLRQMFFLLDGLLERLVYLPYGLATILAFIGVKLVLHALHENNLPFINGGEGIDVPEIGNITSLFVIVGVLAVTAIASIIKTKRDEAQGAVAPDWNPASHTPQDEGSDSQSGSGAAASPEAHPRR</sequence>
<dbReference type="RefSeq" id="WP_101678276.1">
    <property type="nucleotide sequence ID" value="NZ_CP136958.1"/>
</dbReference>
<evidence type="ECO:0000256" key="5">
    <source>
        <dbReference type="ARBA" id="ARBA00023136"/>
    </source>
</evidence>
<dbReference type="KEGG" id="cpyr:CYJ47_04915"/>
<protein>
    <submittedName>
        <fullName evidence="8">TerC family protein</fullName>
    </submittedName>
</protein>
<gene>
    <name evidence="8" type="ORF">CYJ47_04915</name>
</gene>
<feature type="transmembrane region" description="Helical" evidence="7">
    <location>
        <begin position="39"/>
        <end position="60"/>
    </location>
</feature>
<dbReference type="InterPro" id="IPR022369">
    <property type="entry name" value="Integral_membrane_TerC_rswitch"/>
</dbReference>
<feature type="transmembrane region" description="Helical" evidence="7">
    <location>
        <begin position="72"/>
        <end position="91"/>
    </location>
</feature>
<dbReference type="Pfam" id="PF03741">
    <property type="entry name" value="TerC"/>
    <property type="match status" value="1"/>
</dbReference>
<feature type="transmembrane region" description="Helical" evidence="7">
    <location>
        <begin position="103"/>
        <end position="125"/>
    </location>
</feature>
<reference evidence="8" key="1">
    <citation type="submission" date="2017-12" db="EMBL/GenBank/DDBJ databases">
        <authorList>
            <person name="Thomas-White K."/>
            <person name="Wolfe A.J."/>
        </authorList>
    </citation>
    <scope>NUCLEOTIDE SEQUENCE</scope>
    <source>
        <strain evidence="8">UMB0763</strain>
    </source>
</reference>
<dbReference type="AlphaFoldDB" id="A0AAF1BTE4"/>
<dbReference type="PANTHER" id="PTHR30238:SF0">
    <property type="entry name" value="THYLAKOID MEMBRANE PROTEIN TERC, CHLOROPLASTIC"/>
    <property type="match status" value="1"/>
</dbReference>
<dbReference type="EMBL" id="CP136958">
    <property type="protein sequence ID" value="WOT03109.1"/>
    <property type="molecule type" value="Genomic_DNA"/>
</dbReference>
<evidence type="ECO:0000256" key="6">
    <source>
        <dbReference type="SAM" id="MobiDB-lite"/>
    </source>
</evidence>
<accession>A0AAF1BTE4</accession>
<dbReference type="Proteomes" id="UP000234560">
    <property type="component" value="Chromosome"/>
</dbReference>
<dbReference type="NCBIfam" id="TIGR03718">
    <property type="entry name" value="R_switched_Alx"/>
    <property type="match status" value="1"/>
</dbReference>
<evidence type="ECO:0000256" key="3">
    <source>
        <dbReference type="ARBA" id="ARBA00022692"/>
    </source>
</evidence>
<proteinExistence type="inferred from homology"/>
<reference evidence="8" key="2">
    <citation type="submission" date="2023-10" db="EMBL/GenBank/DDBJ databases">
        <authorList>
            <person name="Choi B."/>
        </authorList>
    </citation>
    <scope>NUCLEOTIDE SEQUENCE</scope>
    <source>
        <strain evidence="8">UMB0763</strain>
    </source>
</reference>
<feature type="transmembrane region" description="Helical" evidence="7">
    <location>
        <begin position="226"/>
        <end position="247"/>
    </location>
</feature>
<feature type="compositionally biased region" description="Low complexity" evidence="6">
    <location>
        <begin position="346"/>
        <end position="363"/>
    </location>
</feature>
<feature type="transmembrane region" description="Helical" evidence="7">
    <location>
        <begin position="197"/>
        <end position="220"/>
    </location>
</feature>
<dbReference type="InterPro" id="IPR005496">
    <property type="entry name" value="Integral_membrane_TerC"/>
</dbReference>
<feature type="transmembrane region" description="Helical" evidence="7">
    <location>
        <begin position="131"/>
        <end position="149"/>
    </location>
</feature>
<evidence type="ECO:0000256" key="7">
    <source>
        <dbReference type="SAM" id="Phobius"/>
    </source>
</evidence>
<feature type="transmembrane region" description="Helical" evidence="7">
    <location>
        <begin position="296"/>
        <end position="318"/>
    </location>
</feature>
<keyword evidence="4 7" id="KW-1133">Transmembrane helix</keyword>
<evidence type="ECO:0000313" key="9">
    <source>
        <dbReference type="Proteomes" id="UP000234560"/>
    </source>
</evidence>
<keyword evidence="3 7" id="KW-0812">Transmembrane</keyword>
<feature type="transmembrane region" description="Helical" evidence="7">
    <location>
        <begin position="6"/>
        <end position="27"/>
    </location>
</feature>
<comment type="subcellular location">
    <subcellularLocation>
        <location evidence="1">Membrane</location>
        <topology evidence="1">Multi-pass membrane protein</topology>
    </subcellularLocation>
</comment>
<evidence type="ECO:0000256" key="4">
    <source>
        <dbReference type="ARBA" id="ARBA00022989"/>
    </source>
</evidence>
<dbReference type="GO" id="GO:0016020">
    <property type="term" value="C:membrane"/>
    <property type="evidence" value="ECO:0007669"/>
    <property type="project" value="UniProtKB-SubCell"/>
</dbReference>
<evidence type="ECO:0000313" key="8">
    <source>
        <dbReference type="EMBL" id="WOT03109.1"/>
    </source>
</evidence>
<evidence type="ECO:0000256" key="1">
    <source>
        <dbReference type="ARBA" id="ARBA00004141"/>
    </source>
</evidence>
<feature type="region of interest" description="Disordered" evidence="6">
    <location>
        <begin position="324"/>
        <end position="363"/>
    </location>
</feature>
<name>A0AAF1BTE4_9CORY</name>
<comment type="similarity">
    <text evidence="2">Belongs to the TerC family.</text>
</comment>
<evidence type="ECO:0000256" key="2">
    <source>
        <dbReference type="ARBA" id="ARBA00007511"/>
    </source>
</evidence>
<keyword evidence="5 7" id="KW-0472">Membrane</keyword>
<feature type="transmembrane region" description="Helical" evidence="7">
    <location>
        <begin position="254"/>
        <end position="276"/>
    </location>
</feature>